<dbReference type="GO" id="GO:0000976">
    <property type="term" value="F:transcription cis-regulatory region binding"/>
    <property type="evidence" value="ECO:0007669"/>
    <property type="project" value="TreeGrafter"/>
</dbReference>
<dbReference type="RefSeq" id="XP_046008125.1">
    <property type="nucleotide sequence ID" value="XM_046159311.1"/>
</dbReference>
<dbReference type="Proteomes" id="UP000756346">
    <property type="component" value="Unassembled WGS sequence"/>
</dbReference>
<keyword evidence="5" id="KW-1185">Reference proteome</keyword>
<name>A0A9P8Y0H5_9PEZI</name>
<reference evidence="4" key="1">
    <citation type="journal article" date="2021" name="Nat. Commun.">
        <title>Genetic determinants of endophytism in the Arabidopsis root mycobiome.</title>
        <authorList>
            <person name="Mesny F."/>
            <person name="Miyauchi S."/>
            <person name="Thiergart T."/>
            <person name="Pickel B."/>
            <person name="Atanasova L."/>
            <person name="Karlsson M."/>
            <person name="Huettel B."/>
            <person name="Barry K.W."/>
            <person name="Haridas S."/>
            <person name="Chen C."/>
            <person name="Bauer D."/>
            <person name="Andreopoulos W."/>
            <person name="Pangilinan J."/>
            <person name="LaButti K."/>
            <person name="Riley R."/>
            <person name="Lipzen A."/>
            <person name="Clum A."/>
            <person name="Drula E."/>
            <person name="Henrissat B."/>
            <person name="Kohler A."/>
            <person name="Grigoriev I.V."/>
            <person name="Martin F.M."/>
            <person name="Hacquard S."/>
        </authorList>
    </citation>
    <scope>NUCLEOTIDE SEQUENCE</scope>
    <source>
        <strain evidence="4">MPI-CAGE-CH-0230</strain>
    </source>
</reference>
<gene>
    <name evidence="4" type="ORF">B0I36DRAFT_366514</name>
</gene>
<evidence type="ECO:0000256" key="1">
    <source>
        <dbReference type="ARBA" id="ARBA00004123"/>
    </source>
</evidence>
<dbReference type="Pfam" id="PF11951">
    <property type="entry name" value="Fungal_trans_2"/>
    <property type="match status" value="1"/>
</dbReference>
<organism evidence="4 5">
    <name type="scientific">Microdochium trichocladiopsis</name>
    <dbReference type="NCBI Taxonomy" id="1682393"/>
    <lineage>
        <taxon>Eukaryota</taxon>
        <taxon>Fungi</taxon>
        <taxon>Dikarya</taxon>
        <taxon>Ascomycota</taxon>
        <taxon>Pezizomycotina</taxon>
        <taxon>Sordariomycetes</taxon>
        <taxon>Xylariomycetidae</taxon>
        <taxon>Xylariales</taxon>
        <taxon>Microdochiaceae</taxon>
        <taxon>Microdochium</taxon>
    </lineage>
</organism>
<evidence type="ECO:0000256" key="3">
    <source>
        <dbReference type="SAM" id="MobiDB-lite"/>
    </source>
</evidence>
<sequence>MLQGVGKEDKDLDIATQLDKILAELEYEAPGRNQDLLSWQRVQGPFGVFSAFQSKASSPALQPERQDGDGHALGTWGDNEDFGTELDQIGLFADAVDLGMPNLIFQQPPLRNWDHQKASSPEPATLDGNGNPLFQAYDLSSSAPTYGSLAWQIQASEPELPAAISPQALPMHESPYLPRCAQYLLWHYSNHTIPSLSGIPLQNENSLWKRLHLPTALQAYAELGVLGDSSLPRVSLLYSLMSIACFQLKALHKDAPGHGVVAPFSLGPAFAAESWSAADWEAQGIKFRDIAQTGLQKFLRNAETSRSVGASYKYKEVLVAAVSLVCIRIVSGDTTDARPYILQCEHIIRNMNPSKNRLSRKTSNLHEIFYYIQVMESASSVQHSSHHTRRLLPYAADQDTGDTDLEVGAGVTLTRDTDIARVSSSELCLDETDGEEDVMYGIPGSLIHLLARTTALIEKTEQSDPSQGDKPSTSSPIEVEKMTRTLENDICAWPGQRKHRSIATRPPARDVLATQSGVDTDTIFEPTSDSFHKDSVVDCSLPRLMTDCLAQALHAAILIHFFRTVRKTHPAILQHYVEAVTSHLEMHASLKTMSAPARLNAIVWPSFIAACEAIDEGLRRRGIACLRQAAWAGFCNWEAAEAVTREVWRRRDAGDTCASWQQVVRDLSVHMVLT</sequence>
<dbReference type="InterPro" id="IPR021858">
    <property type="entry name" value="Fun_TF"/>
</dbReference>
<dbReference type="GeneID" id="70188857"/>
<dbReference type="GO" id="GO:0003700">
    <property type="term" value="F:DNA-binding transcription factor activity"/>
    <property type="evidence" value="ECO:0007669"/>
    <property type="project" value="TreeGrafter"/>
</dbReference>
<dbReference type="AlphaFoldDB" id="A0A9P8Y0H5"/>
<evidence type="ECO:0000313" key="5">
    <source>
        <dbReference type="Proteomes" id="UP000756346"/>
    </source>
</evidence>
<dbReference type="PANTHER" id="PTHR37534">
    <property type="entry name" value="TRANSCRIPTIONAL ACTIVATOR PROTEIN UGA3"/>
    <property type="match status" value="1"/>
</dbReference>
<accession>A0A9P8Y0H5</accession>
<proteinExistence type="predicted"/>
<keyword evidence="2" id="KW-0539">Nucleus</keyword>
<comment type="subcellular location">
    <subcellularLocation>
        <location evidence="1">Nucleus</location>
    </subcellularLocation>
</comment>
<feature type="region of interest" description="Disordered" evidence="3">
    <location>
        <begin position="57"/>
        <end position="79"/>
    </location>
</feature>
<evidence type="ECO:0000313" key="4">
    <source>
        <dbReference type="EMBL" id="KAH7024577.1"/>
    </source>
</evidence>
<dbReference type="OrthoDB" id="3477330at2759"/>
<protein>
    <submittedName>
        <fullName evidence="4">Fungal-specific transcription factor domain-containing protein</fullName>
    </submittedName>
</protein>
<comment type="caution">
    <text evidence="4">The sequence shown here is derived from an EMBL/GenBank/DDBJ whole genome shotgun (WGS) entry which is preliminary data.</text>
</comment>
<dbReference type="GO" id="GO:0045944">
    <property type="term" value="P:positive regulation of transcription by RNA polymerase II"/>
    <property type="evidence" value="ECO:0007669"/>
    <property type="project" value="TreeGrafter"/>
</dbReference>
<dbReference type="EMBL" id="JAGTJQ010000009">
    <property type="protein sequence ID" value="KAH7024577.1"/>
    <property type="molecule type" value="Genomic_DNA"/>
</dbReference>
<dbReference type="PANTHER" id="PTHR37534:SF7">
    <property type="entry name" value="TRANSCRIPTIONAL ACTIVATOR PROTEIN UGA3"/>
    <property type="match status" value="1"/>
</dbReference>
<dbReference type="GO" id="GO:0005634">
    <property type="term" value="C:nucleus"/>
    <property type="evidence" value="ECO:0007669"/>
    <property type="project" value="UniProtKB-SubCell"/>
</dbReference>
<evidence type="ECO:0000256" key="2">
    <source>
        <dbReference type="ARBA" id="ARBA00023242"/>
    </source>
</evidence>